<feature type="repeat" description="PPR" evidence="2">
    <location>
        <begin position="92"/>
        <end position="126"/>
    </location>
</feature>
<reference evidence="3" key="1">
    <citation type="journal article" date="2023" name="Science">
        <title>Elucidation of the pathway for biosynthesis of saponin adjuvants from the soapbark tree.</title>
        <authorList>
            <person name="Reed J."/>
            <person name="Orme A."/>
            <person name="El-Demerdash A."/>
            <person name="Owen C."/>
            <person name="Martin L.B.B."/>
            <person name="Misra R.C."/>
            <person name="Kikuchi S."/>
            <person name="Rejzek M."/>
            <person name="Martin A.C."/>
            <person name="Harkess A."/>
            <person name="Leebens-Mack J."/>
            <person name="Louveau T."/>
            <person name="Stephenson M.J."/>
            <person name="Osbourn A."/>
        </authorList>
    </citation>
    <scope>NUCLEOTIDE SEQUENCE</scope>
    <source>
        <strain evidence="3">S10</strain>
    </source>
</reference>
<protein>
    <submittedName>
        <fullName evidence="3">Pentatricopeptide repeat-containing protein</fullName>
    </submittedName>
</protein>
<dbReference type="Pfam" id="PF01535">
    <property type="entry name" value="PPR"/>
    <property type="match status" value="1"/>
</dbReference>
<feature type="repeat" description="PPR" evidence="2">
    <location>
        <begin position="163"/>
        <end position="197"/>
    </location>
</feature>
<dbReference type="InterPro" id="IPR002885">
    <property type="entry name" value="PPR_rpt"/>
</dbReference>
<dbReference type="AlphaFoldDB" id="A0AAD7KRI4"/>
<accession>A0AAD7KRI4</accession>
<dbReference type="InterPro" id="IPR011990">
    <property type="entry name" value="TPR-like_helical_dom_sf"/>
</dbReference>
<evidence type="ECO:0000313" key="3">
    <source>
        <dbReference type="EMBL" id="KAJ7944316.1"/>
    </source>
</evidence>
<dbReference type="Pfam" id="PF13041">
    <property type="entry name" value="PPR_2"/>
    <property type="match status" value="2"/>
</dbReference>
<feature type="repeat" description="PPR" evidence="2">
    <location>
        <begin position="266"/>
        <end position="300"/>
    </location>
</feature>
<dbReference type="KEGG" id="qsa:O6P43_033733"/>
<keyword evidence="4" id="KW-1185">Reference proteome</keyword>
<dbReference type="PANTHER" id="PTHR47931:SF3">
    <property type="entry name" value="PENTATRICOPEPTIDE REPEAT-CONTAINING PROTEIN, MITOCHONDRIAL"/>
    <property type="match status" value="1"/>
</dbReference>
<dbReference type="PROSITE" id="PS51375">
    <property type="entry name" value="PPR"/>
    <property type="match status" value="5"/>
</dbReference>
<dbReference type="NCBIfam" id="TIGR00756">
    <property type="entry name" value="PPR"/>
    <property type="match status" value="5"/>
</dbReference>
<keyword evidence="1" id="KW-0677">Repeat</keyword>
<comment type="caution">
    <text evidence="3">The sequence shown here is derived from an EMBL/GenBank/DDBJ whole genome shotgun (WGS) entry which is preliminary data.</text>
</comment>
<feature type="repeat" description="PPR" evidence="2">
    <location>
        <begin position="198"/>
        <end position="232"/>
    </location>
</feature>
<dbReference type="Proteomes" id="UP001163823">
    <property type="component" value="Chromosome 14"/>
</dbReference>
<dbReference type="Pfam" id="PF13812">
    <property type="entry name" value="PPR_3"/>
    <property type="match status" value="1"/>
</dbReference>
<dbReference type="Gene3D" id="1.25.40.10">
    <property type="entry name" value="Tetratricopeptide repeat domain"/>
    <property type="match status" value="2"/>
</dbReference>
<evidence type="ECO:0000256" key="2">
    <source>
        <dbReference type="PROSITE-ProRule" id="PRU00708"/>
    </source>
</evidence>
<evidence type="ECO:0000256" key="1">
    <source>
        <dbReference type="ARBA" id="ARBA00022737"/>
    </source>
</evidence>
<sequence>MSYPSVPIRHIRRLYSTTSSAISISQAKSKLRNEHDPDKALEIYSSVSKHYRSPVSSRYAQDLTVRRLAKSHRFSDIEKLIESQKNDPKIIQEPFLSTLIRSYGRAGMFDQALRTYDQMDQLGTPRSAISFNALLSACINSKLFDKVPVLFDEIPKKHGVVPDKISYGILVKSFCEVGSPEKALETVKEVEKEGVEITTIAYTTILEAFYKKGKREEAETLWSLMHNKDCIDVIAYNVRIMAEQGGKPEIIRALIEEMSNAGLKPDTNSYNCLMTCYLKSGMVDEAQKVYEGLEEYGCKPNAATFRTLVFYLSRNGDFEKGYQIFEESVKMNRIPDFNTMKHLVEGLVNINKMTEAKELIRTIKKKFPPNMLNAWRKIEENLNLNDIDAVPNEDRVAAL</sequence>
<dbReference type="EMBL" id="JARAOO010000014">
    <property type="protein sequence ID" value="KAJ7944316.1"/>
    <property type="molecule type" value="Genomic_DNA"/>
</dbReference>
<organism evidence="3 4">
    <name type="scientific">Quillaja saponaria</name>
    <name type="common">Soap bark tree</name>
    <dbReference type="NCBI Taxonomy" id="32244"/>
    <lineage>
        <taxon>Eukaryota</taxon>
        <taxon>Viridiplantae</taxon>
        <taxon>Streptophyta</taxon>
        <taxon>Embryophyta</taxon>
        <taxon>Tracheophyta</taxon>
        <taxon>Spermatophyta</taxon>
        <taxon>Magnoliopsida</taxon>
        <taxon>eudicotyledons</taxon>
        <taxon>Gunneridae</taxon>
        <taxon>Pentapetalae</taxon>
        <taxon>rosids</taxon>
        <taxon>fabids</taxon>
        <taxon>Fabales</taxon>
        <taxon>Quillajaceae</taxon>
        <taxon>Quillaja</taxon>
    </lineage>
</organism>
<dbReference type="SUPFAM" id="SSF48452">
    <property type="entry name" value="TPR-like"/>
    <property type="match status" value="1"/>
</dbReference>
<dbReference type="PANTHER" id="PTHR47931">
    <property type="entry name" value="OS01G0228400 PROTEIN"/>
    <property type="match status" value="1"/>
</dbReference>
<proteinExistence type="predicted"/>
<gene>
    <name evidence="3" type="ORF">O6P43_033733</name>
</gene>
<name>A0AAD7KRI4_QUISA</name>
<evidence type="ECO:0000313" key="4">
    <source>
        <dbReference type="Proteomes" id="UP001163823"/>
    </source>
</evidence>
<feature type="repeat" description="PPR" evidence="2">
    <location>
        <begin position="301"/>
        <end position="335"/>
    </location>
</feature>